<reference evidence="6" key="1">
    <citation type="submission" date="2025-08" db="UniProtKB">
        <authorList>
            <consortium name="Ensembl"/>
        </authorList>
    </citation>
    <scope>IDENTIFICATION</scope>
</reference>
<dbReference type="InterPro" id="IPR029054">
    <property type="entry name" value="dUTPase-like"/>
</dbReference>
<dbReference type="PANTHER" id="PTHR11241:SF0">
    <property type="entry name" value="DEOXYURIDINE 5'-TRIPHOSPHATE NUCLEOTIDOHYDROLASE"/>
    <property type="match status" value="1"/>
</dbReference>
<dbReference type="AlphaFoldDB" id="A0A803V3S7"/>
<evidence type="ECO:0000256" key="4">
    <source>
        <dbReference type="ARBA" id="ARBA00023080"/>
    </source>
</evidence>
<keyword evidence="7" id="KW-1185">Reference proteome</keyword>
<dbReference type="GO" id="GO:0046081">
    <property type="term" value="P:dUTP catabolic process"/>
    <property type="evidence" value="ECO:0007669"/>
    <property type="project" value="InterPro"/>
</dbReference>
<organism evidence="6 7">
    <name type="scientific">Ficedula albicollis</name>
    <name type="common">Collared flycatcher</name>
    <name type="synonym">Muscicapa albicollis</name>
    <dbReference type="NCBI Taxonomy" id="59894"/>
    <lineage>
        <taxon>Eukaryota</taxon>
        <taxon>Metazoa</taxon>
        <taxon>Chordata</taxon>
        <taxon>Craniata</taxon>
        <taxon>Vertebrata</taxon>
        <taxon>Euteleostomi</taxon>
        <taxon>Archelosauria</taxon>
        <taxon>Archosauria</taxon>
        <taxon>Dinosauria</taxon>
        <taxon>Saurischia</taxon>
        <taxon>Theropoda</taxon>
        <taxon>Coelurosauria</taxon>
        <taxon>Aves</taxon>
        <taxon>Neognathae</taxon>
        <taxon>Neoaves</taxon>
        <taxon>Telluraves</taxon>
        <taxon>Australaves</taxon>
        <taxon>Passeriformes</taxon>
        <taxon>Muscicapidae</taxon>
        <taxon>Ficedula</taxon>
    </lineage>
</organism>
<evidence type="ECO:0000256" key="1">
    <source>
        <dbReference type="ARBA" id="ARBA00005142"/>
    </source>
</evidence>
<dbReference type="Proteomes" id="UP000016665">
    <property type="component" value="Unplaced"/>
</dbReference>
<evidence type="ECO:0000256" key="2">
    <source>
        <dbReference type="ARBA" id="ARBA00006581"/>
    </source>
</evidence>
<comment type="pathway">
    <text evidence="1">Pyrimidine metabolism; dUMP biosynthesis; dUMP from dCTP (dUTP route): step 2/2.</text>
</comment>
<evidence type="ECO:0000259" key="5">
    <source>
        <dbReference type="Pfam" id="PF00692"/>
    </source>
</evidence>
<keyword evidence="4" id="KW-0546">Nucleotide metabolism</keyword>
<protein>
    <recommendedName>
        <fullName evidence="3">dUTP diphosphatase</fullName>
        <ecNumber evidence="3">3.6.1.23</ecNumber>
    </recommendedName>
</protein>
<evidence type="ECO:0000313" key="6">
    <source>
        <dbReference type="Ensembl" id="ENSFALP00000017383.1"/>
    </source>
</evidence>
<dbReference type="PANTHER" id="PTHR11241">
    <property type="entry name" value="DEOXYURIDINE 5'-TRIPHOSPHATE NUCLEOTIDOHYDROLASE"/>
    <property type="match status" value="1"/>
</dbReference>
<dbReference type="GO" id="GO:0004170">
    <property type="term" value="F:dUTP diphosphatase activity"/>
    <property type="evidence" value="ECO:0007669"/>
    <property type="project" value="UniProtKB-EC"/>
</dbReference>
<dbReference type="Ensembl" id="ENSFALT00000038975.1">
    <property type="protein sequence ID" value="ENSFALP00000017383.1"/>
    <property type="gene ID" value="ENSFALG00000023009.1"/>
</dbReference>
<evidence type="ECO:0000313" key="7">
    <source>
        <dbReference type="Proteomes" id="UP000016665"/>
    </source>
</evidence>
<evidence type="ECO:0000256" key="3">
    <source>
        <dbReference type="ARBA" id="ARBA00012379"/>
    </source>
</evidence>
<dbReference type="Gene3D" id="2.70.40.10">
    <property type="match status" value="1"/>
</dbReference>
<feature type="domain" description="dUTPase-like" evidence="5">
    <location>
        <begin position="36"/>
        <end position="117"/>
    </location>
</feature>
<dbReference type="GO" id="GO:0006226">
    <property type="term" value="P:dUMP biosynthetic process"/>
    <property type="evidence" value="ECO:0007669"/>
    <property type="project" value="InterPro"/>
</dbReference>
<sequence>AGCIKMHPKIAHGKRKRTYWCGKMRMNFVNSIPETAPTEGSIFAAGLDLYALELIRINQKLMRVINTGTGIQIPPGHIGLMTACSSLALKSVHVMGGVVGADYQGEIKVIPLNNSEQLDYSTSYSVVEG</sequence>
<dbReference type="GeneTree" id="ENSGT01010000222698"/>
<proteinExistence type="inferred from homology"/>
<reference evidence="6" key="2">
    <citation type="submission" date="2025-09" db="UniProtKB">
        <authorList>
            <consortium name="Ensembl"/>
        </authorList>
    </citation>
    <scope>IDENTIFICATION</scope>
</reference>
<name>A0A803V3S7_FICAL</name>
<dbReference type="InterPro" id="IPR036157">
    <property type="entry name" value="dUTPase-like_sf"/>
</dbReference>
<dbReference type="Pfam" id="PF00692">
    <property type="entry name" value="dUTPase"/>
    <property type="match status" value="1"/>
</dbReference>
<dbReference type="InterPro" id="IPR008181">
    <property type="entry name" value="dUTPase"/>
</dbReference>
<comment type="similarity">
    <text evidence="2">Belongs to the dUTPase family.</text>
</comment>
<accession>A0A803V3S7</accession>
<dbReference type="EC" id="3.6.1.23" evidence="3"/>
<dbReference type="SUPFAM" id="SSF51283">
    <property type="entry name" value="dUTPase-like"/>
    <property type="match status" value="1"/>
</dbReference>
<dbReference type="GO" id="GO:0000287">
    <property type="term" value="F:magnesium ion binding"/>
    <property type="evidence" value="ECO:0007669"/>
    <property type="project" value="InterPro"/>
</dbReference>